<dbReference type="GO" id="GO:0071973">
    <property type="term" value="P:bacterial-type flagellum-dependent cell motility"/>
    <property type="evidence" value="ECO:0007669"/>
    <property type="project" value="InterPro"/>
</dbReference>
<dbReference type="PANTHER" id="PTHR34933">
    <property type="entry name" value="FLAGELLAR L-RING PROTEIN"/>
    <property type="match status" value="1"/>
</dbReference>
<protein>
    <submittedName>
        <fullName evidence="14">Flagellar L-ring protein FlgH</fullName>
    </submittedName>
</protein>
<comment type="subunit">
    <text evidence="6">The basal body constitutes a major portion of the flagellar organelle and consists of four rings (L,P,S, and M) mounted on a central rod.</text>
</comment>
<dbReference type="Pfam" id="PF02107">
    <property type="entry name" value="FlgH"/>
    <property type="match status" value="1"/>
</dbReference>
<dbReference type="Proteomes" id="UP000292423">
    <property type="component" value="Unassembled WGS sequence"/>
</dbReference>
<evidence type="ECO:0000256" key="13">
    <source>
        <dbReference type="SAM" id="SignalP"/>
    </source>
</evidence>
<feature type="chain" id="PRO_5020316356" evidence="13">
    <location>
        <begin position="22"/>
        <end position="194"/>
    </location>
</feature>
<keyword evidence="11" id="KW-0998">Cell outer membrane</keyword>
<gene>
    <name evidence="14" type="ORF">EV700_2441</name>
</gene>
<sequence>MNRKWVKGLLLVLGLAGLAGAGDVSLINPDSYRGLTSDRHAYHVGDILTVLVVESTSAESAAGTGANSNTSFSAFSGGGQTGTDTVSAGVRGDTAGNGQTSRRGLVRANVSVRITEMLPDGVFRVAGQQALTVNDERQVIRIAGLVRSDDISYENAVFSYRLADAVIDIKGDGVVADAQKQNVLYRFFKWLRIL</sequence>
<organism evidence="14 15">
    <name type="scientific">Fluviicoccus keumensis</name>
    <dbReference type="NCBI Taxonomy" id="1435465"/>
    <lineage>
        <taxon>Bacteria</taxon>
        <taxon>Pseudomonadati</taxon>
        <taxon>Pseudomonadota</taxon>
        <taxon>Gammaproteobacteria</taxon>
        <taxon>Moraxellales</taxon>
        <taxon>Moraxellaceae</taxon>
        <taxon>Fluviicoccus</taxon>
    </lineage>
</organism>
<evidence type="ECO:0000256" key="2">
    <source>
        <dbReference type="ARBA" id="ARBA00004117"/>
    </source>
</evidence>
<dbReference type="RefSeq" id="WP_130414129.1">
    <property type="nucleotide sequence ID" value="NZ_SHKX01000013.1"/>
</dbReference>
<dbReference type="OrthoDB" id="9789463at2"/>
<keyword evidence="8" id="KW-0472">Membrane</keyword>
<dbReference type="EMBL" id="SHKX01000013">
    <property type="protein sequence ID" value="RZU38507.1"/>
    <property type="molecule type" value="Genomic_DNA"/>
</dbReference>
<evidence type="ECO:0000256" key="6">
    <source>
        <dbReference type="ARBA" id="ARBA00011439"/>
    </source>
</evidence>
<evidence type="ECO:0000256" key="5">
    <source>
        <dbReference type="ARBA" id="ARBA00006929"/>
    </source>
</evidence>
<feature type="signal peptide" evidence="13">
    <location>
        <begin position="1"/>
        <end position="21"/>
    </location>
</feature>
<comment type="caution">
    <text evidence="14">The sequence shown here is derived from an EMBL/GenBank/DDBJ whole genome shotgun (WGS) entry which is preliminary data.</text>
</comment>
<evidence type="ECO:0000313" key="14">
    <source>
        <dbReference type="EMBL" id="RZU38507.1"/>
    </source>
</evidence>
<reference evidence="14 15" key="1">
    <citation type="submission" date="2019-02" db="EMBL/GenBank/DDBJ databases">
        <title>Genomic Encyclopedia of Type Strains, Phase IV (KMG-IV): sequencing the most valuable type-strain genomes for metagenomic binning, comparative biology and taxonomic classification.</title>
        <authorList>
            <person name="Goeker M."/>
        </authorList>
    </citation>
    <scope>NUCLEOTIDE SEQUENCE [LARGE SCALE GENOMIC DNA]</scope>
    <source>
        <strain evidence="14 15">DSM 105135</strain>
    </source>
</reference>
<evidence type="ECO:0000256" key="12">
    <source>
        <dbReference type="ARBA" id="ARBA00023288"/>
    </source>
</evidence>
<name>A0A4Q7YLR9_9GAMM</name>
<dbReference type="InterPro" id="IPR000527">
    <property type="entry name" value="Flag_Lring"/>
</dbReference>
<comment type="subcellular location">
    <subcellularLocation>
        <location evidence="2">Bacterial flagellum basal body</location>
    </subcellularLocation>
    <subcellularLocation>
        <location evidence="3">Cell outer membrane</location>
    </subcellularLocation>
    <subcellularLocation>
        <location evidence="4">Membrane</location>
        <topology evidence="4">Lipid-anchor</topology>
    </subcellularLocation>
</comment>
<comment type="similarity">
    <text evidence="5">Belongs to the FlgH family.</text>
</comment>
<keyword evidence="12" id="KW-0449">Lipoprotein</keyword>
<dbReference type="PRINTS" id="PR01008">
    <property type="entry name" value="FLGLRINGFLGH"/>
</dbReference>
<comment type="function">
    <text evidence="1">Assembles around the rod to form the L-ring and probably protects the motor/basal body from shearing forces during rotation.</text>
</comment>
<evidence type="ECO:0000256" key="9">
    <source>
        <dbReference type="ARBA" id="ARBA00023139"/>
    </source>
</evidence>
<keyword evidence="14" id="KW-0966">Cell projection</keyword>
<dbReference type="GO" id="GO:0009279">
    <property type="term" value="C:cell outer membrane"/>
    <property type="evidence" value="ECO:0007669"/>
    <property type="project" value="UniProtKB-SubCell"/>
</dbReference>
<keyword evidence="15" id="KW-1185">Reference proteome</keyword>
<dbReference type="GO" id="GO:0003774">
    <property type="term" value="F:cytoskeletal motor activity"/>
    <property type="evidence" value="ECO:0007669"/>
    <property type="project" value="InterPro"/>
</dbReference>
<evidence type="ECO:0000256" key="11">
    <source>
        <dbReference type="ARBA" id="ARBA00023237"/>
    </source>
</evidence>
<dbReference type="GO" id="GO:0009427">
    <property type="term" value="C:bacterial-type flagellum basal body, distal rod, L ring"/>
    <property type="evidence" value="ECO:0007669"/>
    <property type="project" value="InterPro"/>
</dbReference>
<evidence type="ECO:0000256" key="4">
    <source>
        <dbReference type="ARBA" id="ARBA00004635"/>
    </source>
</evidence>
<keyword evidence="9" id="KW-0564">Palmitate</keyword>
<evidence type="ECO:0000313" key="15">
    <source>
        <dbReference type="Proteomes" id="UP000292423"/>
    </source>
</evidence>
<evidence type="ECO:0000256" key="3">
    <source>
        <dbReference type="ARBA" id="ARBA00004442"/>
    </source>
</evidence>
<evidence type="ECO:0000256" key="1">
    <source>
        <dbReference type="ARBA" id="ARBA00002591"/>
    </source>
</evidence>
<dbReference type="PANTHER" id="PTHR34933:SF1">
    <property type="entry name" value="FLAGELLAR L-RING PROTEIN"/>
    <property type="match status" value="1"/>
</dbReference>
<evidence type="ECO:0000256" key="8">
    <source>
        <dbReference type="ARBA" id="ARBA00023136"/>
    </source>
</evidence>
<accession>A0A4Q7YLR9</accession>
<keyword evidence="14" id="KW-0969">Cilium</keyword>
<evidence type="ECO:0000256" key="7">
    <source>
        <dbReference type="ARBA" id="ARBA00022729"/>
    </source>
</evidence>
<evidence type="ECO:0000256" key="10">
    <source>
        <dbReference type="ARBA" id="ARBA00023143"/>
    </source>
</evidence>
<keyword evidence="10" id="KW-0975">Bacterial flagellum</keyword>
<dbReference type="AlphaFoldDB" id="A0A4Q7YLR9"/>
<keyword evidence="7 13" id="KW-0732">Signal</keyword>
<proteinExistence type="inferred from homology"/>
<keyword evidence="14" id="KW-0282">Flagellum</keyword>